<dbReference type="Gene3D" id="3.80.10.10">
    <property type="entry name" value="Ribonuclease Inhibitor"/>
    <property type="match status" value="2"/>
</dbReference>
<keyword evidence="2" id="KW-0677">Repeat</keyword>
<evidence type="ECO:0000313" key="3">
    <source>
        <dbReference type="EMBL" id="GMN67214.1"/>
    </source>
</evidence>
<evidence type="ECO:0000256" key="2">
    <source>
        <dbReference type="ARBA" id="ARBA00022737"/>
    </source>
</evidence>
<evidence type="ECO:0000313" key="4">
    <source>
        <dbReference type="Proteomes" id="UP001187192"/>
    </source>
</evidence>
<protein>
    <recommendedName>
        <fullName evidence="5">Disease resistance protein</fullName>
    </recommendedName>
</protein>
<dbReference type="PANTHER" id="PTHR11017:SF573">
    <property type="entry name" value="ADP-RIBOSYL CYCLASE_CYCLIC ADP-RIBOSE HYDROLASE"/>
    <property type="match status" value="1"/>
</dbReference>
<keyword evidence="1" id="KW-0433">Leucine-rich repeat</keyword>
<dbReference type="GO" id="GO:0006952">
    <property type="term" value="P:defense response"/>
    <property type="evidence" value="ECO:0007669"/>
    <property type="project" value="InterPro"/>
</dbReference>
<evidence type="ECO:0008006" key="5">
    <source>
        <dbReference type="Google" id="ProtNLM"/>
    </source>
</evidence>
<gene>
    <name evidence="3" type="ORF">TIFTF001_036277</name>
</gene>
<reference evidence="3" key="1">
    <citation type="submission" date="2023-07" db="EMBL/GenBank/DDBJ databases">
        <title>draft genome sequence of fig (Ficus carica).</title>
        <authorList>
            <person name="Takahashi T."/>
            <person name="Nishimura K."/>
        </authorList>
    </citation>
    <scope>NUCLEOTIDE SEQUENCE</scope>
</reference>
<accession>A0AA88ED43</accession>
<sequence>MIRPCPGRMYLNQDLQFLPHSLRFIYWPRYPSKCLPSNFEPSNLVELHMPFSKLEQLWDGVQDLDKLKCINLSNSVNLKLIPDLSRAPNLESISLQFCRSLVKVPWNTLRSNKLINLNLIGCRKLSTTLPERIFAPSTLKTLNVEGSNVRITALPDTISRGLVSLYLESTGIQFLPSSIGALENLSRLSLDNSKSLSNIPSSIHKLKSMKYLGLARCSFLDEFPVVLPWNLETLDLSWTAIKEVPSSLIKDRPGVWEINLRGCKIIESALMQRENFTSKGRSFNSI</sequence>
<dbReference type="Pfam" id="PF07725">
    <property type="entry name" value="LRR_3"/>
    <property type="match status" value="1"/>
</dbReference>
<dbReference type="AlphaFoldDB" id="A0AA88ED43"/>
<evidence type="ECO:0000256" key="1">
    <source>
        <dbReference type="ARBA" id="ARBA00022614"/>
    </source>
</evidence>
<dbReference type="SUPFAM" id="SSF52058">
    <property type="entry name" value="L domain-like"/>
    <property type="match status" value="1"/>
</dbReference>
<dbReference type="EMBL" id="BTGU01000419">
    <property type="protein sequence ID" value="GMN67214.1"/>
    <property type="molecule type" value="Genomic_DNA"/>
</dbReference>
<comment type="caution">
    <text evidence="3">The sequence shown here is derived from an EMBL/GenBank/DDBJ whole genome shotgun (WGS) entry which is preliminary data.</text>
</comment>
<dbReference type="InterPro" id="IPR032675">
    <property type="entry name" value="LRR_dom_sf"/>
</dbReference>
<keyword evidence="4" id="KW-1185">Reference proteome</keyword>
<dbReference type="Proteomes" id="UP001187192">
    <property type="component" value="Unassembled WGS sequence"/>
</dbReference>
<proteinExistence type="predicted"/>
<dbReference type="PANTHER" id="PTHR11017">
    <property type="entry name" value="LEUCINE-RICH REPEAT-CONTAINING PROTEIN"/>
    <property type="match status" value="1"/>
</dbReference>
<dbReference type="InterPro" id="IPR044974">
    <property type="entry name" value="Disease_R_plants"/>
</dbReference>
<name>A0AA88ED43_FICCA</name>
<organism evidence="3 4">
    <name type="scientific">Ficus carica</name>
    <name type="common">Common fig</name>
    <dbReference type="NCBI Taxonomy" id="3494"/>
    <lineage>
        <taxon>Eukaryota</taxon>
        <taxon>Viridiplantae</taxon>
        <taxon>Streptophyta</taxon>
        <taxon>Embryophyta</taxon>
        <taxon>Tracheophyta</taxon>
        <taxon>Spermatophyta</taxon>
        <taxon>Magnoliopsida</taxon>
        <taxon>eudicotyledons</taxon>
        <taxon>Gunneridae</taxon>
        <taxon>Pentapetalae</taxon>
        <taxon>rosids</taxon>
        <taxon>fabids</taxon>
        <taxon>Rosales</taxon>
        <taxon>Moraceae</taxon>
        <taxon>Ficeae</taxon>
        <taxon>Ficus</taxon>
    </lineage>
</organism>
<dbReference type="InterPro" id="IPR011713">
    <property type="entry name" value="Leu-rich_rpt_3"/>
</dbReference>